<gene>
    <name evidence="8" type="ORF">DYB25_006169</name>
</gene>
<keyword evidence="2" id="KW-0396">Initiation factor</keyword>
<dbReference type="InterPro" id="IPR027417">
    <property type="entry name" value="P-loop_NTPase"/>
</dbReference>
<dbReference type="Gene3D" id="2.40.30.10">
    <property type="entry name" value="Translation factors"/>
    <property type="match status" value="2"/>
</dbReference>
<dbReference type="VEuPathDB" id="FungiDB:H257_05530"/>
<proteinExistence type="inferred from homology"/>
<evidence type="ECO:0000256" key="4">
    <source>
        <dbReference type="ARBA" id="ARBA00022917"/>
    </source>
</evidence>
<dbReference type="SUPFAM" id="SSF52540">
    <property type="entry name" value="P-loop containing nucleoside triphosphate hydrolases"/>
    <property type="match status" value="1"/>
</dbReference>
<dbReference type="InterPro" id="IPR038081">
    <property type="entry name" value="CalX-like_sf"/>
</dbReference>
<dbReference type="InterPro" id="IPR053905">
    <property type="entry name" value="EF-G-like_DII"/>
</dbReference>
<dbReference type="PANTHER" id="PTHR43381:SF20">
    <property type="entry name" value="TRANSLATION INITIATION FACTOR IF-2, MITOCHONDRIAL"/>
    <property type="match status" value="1"/>
</dbReference>
<keyword evidence="4" id="KW-0648">Protein biosynthesis</keyword>
<dbReference type="CDD" id="cd01887">
    <property type="entry name" value="IF2_eIF5B"/>
    <property type="match status" value="1"/>
</dbReference>
<dbReference type="GO" id="GO:0003743">
    <property type="term" value="F:translation initiation factor activity"/>
    <property type="evidence" value="ECO:0007669"/>
    <property type="project" value="UniProtKB-KW"/>
</dbReference>
<evidence type="ECO:0000256" key="3">
    <source>
        <dbReference type="ARBA" id="ARBA00022741"/>
    </source>
</evidence>
<reference evidence="8 9" key="1">
    <citation type="submission" date="2018-08" db="EMBL/GenBank/DDBJ databases">
        <title>Aphanomyces genome sequencing and annotation.</title>
        <authorList>
            <person name="Minardi D."/>
            <person name="Oidtmann B."/>
            <person name="Van Der Giezen M."/>
            <person name="Studholme D.J."/>
        </authorList>
    </citation>
    <scope>NUCLEOTIDE SEQUENCE [LARGE SCALE GENOMIC DNA]</scope>
    <source>
        <strain evidence="8 9">Yx</strain>
    </source>
</reference>
<dbReference type="Gene3D" id="3.40.50.300">
    <property type="entry name" value="P-loop containing nucleotide triphosphate hydrolases"/>
    <property type="match status" value="1"/>
</dbReference>
<dbReference type="InterPro" id="IPR036925">
    <property type="entry name" value="TIF_IF2_dom3_sf"/>
</dbReference>
<organism evidence="8 9">
    <name type="scientific">Aphanomyces astaci</name>
    <name type="common">Crayfish plague agent</name>
    <dbReference type="NCBI Taxonomy" id="112090"/>
    <lineage>
        <taxon>Eukaryota</taxon>
        <taxon>Sar</taxon>
        <taxon>Stramenopiles</taxon>
        <taxon>Oomycota</taxon>
        <taxon>Saprolegniomycetes</taxon>
        <taxon>Saprolegniales</taxon>
        <taxon>Verrucalvaceae</taxon>
        <taxon>Aphanomyces</taxon>
    </lineage>
</organism>
<dbReference type="Gene3D" id="2.60.40.2030">
    <property type="match status" value="1"/>
</dbReference>
<feature type="region of interest" description="Disordered" evidence="6">
    <location>
        <begin position="718"/>
        <end position="768"/>
    </location>
</feature>
<dbReference type="PROSITE" id="PS51722">
    <property type="entry name" value="G_TR_2"/>
    <property type="match status" value="1"/>
</dbReference>
<comment type="similarity">
    <text evidence="1">Belongs to the TRAFAC class translation factor GTPase superfamily. Classic translation factor GTPase family. IF-2 subfamily.</text>
</comment>
<name>A0A397A0V4_APHAT</name>
<dbReference type="GO" id="GO:0005525">
    <property type="term" value="F:GTP binding"/>
    <property type="evidence" value="ECO:0007669"/>
    <property type="project" value="UniProtKB-KW"/>
</dbReference>
<evidence type="ECO:0000256" key="6">
    <source>
        <dbReference type="SAM" id="MobiDB-lite"/>
    </source>
</evidence>
<dbReference type="SUPFAM" id="SSF50447">
    <property type="entry name" value="Translation proteins"/>
    <property type="match status" value="2"/>
</dbReference>
<feature type="compositionally biased region" description="Basic residues" evidence="6">
    <location>
        <begin position="746"/>
        <end position="756"/>
    </location>
</feature>
<dbReference type="Proteomes" id="UP000266239">
    <property type="component" value="Unassembled WGS sequence"/>
</dbReference>
<evidence type="ECO:0000313" key="8">
    <source>
        <dbReference type="EMBL" id="RHX99328.1"/>
    </source>
</evidence>
<dbReference type="SUPFAM" id="SSF52156">
    <property type="entry name" value="Initiation factor IF2/eIF5b, domain 3"/>
    <property type="match status" value="1"/>
</dbReference>
<dbReference type="Gene3D" id="3.40.50.10050">
    <property type="entry name" value="Translation initiation factor IF- 2, domain 3"/>
    <property type="match status" value="1"/>
</dbReference>
<evidence type="ECO:0000313" key="9">
    <source>
        <dbReference type="Proteomes" id="UP000266239"/>
    </source>
</evidence>
<dbReference type="Pfam" id="PF00009">
    <property type="entry name" value="GTP_EFTU"/>
    <property type="match status" value="1"/>
</dbReference>
<evidence type="ECO:0000256" key="2">
    <source>
        <dbReference type="ARBA" id="ARBA00022540"/>
    </source>
</evidence>
<accession>A0A397A0V4</accession>
<evidence type="ECO:0000259" key="7">
    <source>
        <dbReference type="PROSITE" id="PS51722"/>
    </source>
</evidence>
<dbReference type="EMBL" id="QUTA01010692">
    <property type="protein sequence ID" value="RHX99328.1"/>
    <property type="molecule type" value="Genomic_DNA"/>
</dbReference>
<dbReference type="InterPro" id="IPR000795">
    <property type="entry name" value="T_Tr_GTP-bd_dom"/>
</dbReference>
<dbReference type="CDD" id="cd03692">
    <property type="entry name" value="mtIF2_IVc"/>
    <property type="match status" value="1"/>
</dbReference>
<dbReference type="InterPro" id="IPR005225">
    <property type="entry name" value="Small_GTP-bd"/>
</dbReference>
<dbReference type="Pfam" id="PF11987">
    <property type="entry name" value="IF-2"/>
    <property type="match status" value="1"/>
</dbReference>
<feature type="region of interest" description="Disordered" evidence="6">
    <location>
        <begin position="625"/>
        <end position="699"/>
    </location>
</feature>
<dbReference type="InterPro" id="IPR023115">
    <property type="entry name" value="TIF_IF2_dom3"/>
</dbReference>
<comment type="caution">
    <text evidence="8">The sequence shown here is derived from an EMBL/GenBank/DDBJ whole genome shotgun (WGS) entry which is preliminary data.</text>
</comment>
<dbReference type="SUPFAM" id="SSF141072">
    <property type="entry name" value="CalX-like"/>
    <property type="match status" value="1"/>
</dbReference>
<dbReference type="InterPro" id="IPR009000">
    <property type="entry name" value="Transl_B-barrel_sf"/>
</dbReference>
<evidence type="ECO:0000256" key="1">
    <source>
        <dbReference type="ARBA" id="ARBA00007733"/>
    </source>
</evidence>
<dbReference type="Pfam" id="PF22042">
    <property type="entry name" value="EF-G_D2"/>
    <property type="match status" value="1"/>
</dbReference>
<dbReference type="PANTHER" id="PTHR43381">
    <property type="entry name" value="TRANSLATION INITIATION FACTOR IF-2-RELATED"/>
    <property type="match status" value="1"/>
</dbReference>
<keyword evidence="5" id="KW-0342">GTP-binding</keyword>
<dbReference type="GO" id="GO:0003924">
    <property type="term" value="F:GTPase activity"/>
    <property type="evidence" value="ECO:0007669"/>
    <property type="project" value="InterPro"/>
</dbReference>
<dbReference type="FunFam" id="3.40.50.300:FF:000019">
    <property type="entry name" value="Translation initiation factor IF-2"/>
    <property type="match status" value="1"/>
</dbReference>
<feature type="non-terminal residue" evidence="8">
    <location>
        <position position="1"/>
    </location>
</feature>
<protein>
    <recommendedName>
        <fullName evidence="7">Tr-type G domain-containing protein</fullName>
    </recommendedName>
</protein>
<dbReference type="NCBIfam" id="TIGR00231">
    <property type="entry name" value="small_GTP"/>
    <property type="match status" value="1"/>
</dbReference>
<dbReference type="FunFam" id="2.40.30.10:FF:000008">
    <property type="entry name" value="Translation initiation factor IF-2"/>
    <property type="match status" value="1"/>
</dbReference>
<dbReference type="VEuPathDB" id="FungiDB:H257_05529"/>
<dbReference type="GO" id="GO:0005737">
    <property type="term" value="C:cytoplasm"/>
    <property type="evidence" value="ECO:0007669"/>
    <property type="project" value="TreeGrafter"/>
</dbReference>
<dbReference type="InterPro" id="IPR015760">
    <property type="entry name" value="TIF_IF2"/>
</dbReference>
<keyword evidence="3" id="KW-0547">Nucleotide-binding</keyword>
<sequence>PNIRVGLRVRLGCAPSHGYYSLTTFHLVQRGLGADGAASVVVSSRDGSALQSIHYIPIVNQTLGWSDGDSNPVEVQVRFAATPTNQDVTFFLDLHDATTSIYMPQATAEITIRATNAFSANSTSFTIPPTWNPQTPYPLSIPVYRLHGAFGHVQVPYDVVVTATSTATAGEDFNFVKGLPFARFVSWSDSDHDPKYIDLLWVNQAPYRQDLTFTIQLFAPTGQALLGTISTVDITVQGNHLGVPAGVLQLNAPCFPSCAADVYSVQAGSAVRIYVARQEGTVGAIAVSYSCGSLIPGQPQTGTLTWADGDAAEKSFVLATAATSPTGTPHLVVLQTPTNGATLSTTAAKTIVTVLPLEPYAVSVTVTILAPPYTALNPSRAFSLVLTTPTNTRLGAFAQLPVRFDWFNKVQIQVGANDFVRLQQAPTVATTAATAALSFQPGFANYDNLQCKSTRIQGCWQPLMLPQSPILVTTFVADVVGPSLSRFTYDQQYIQLRFSKVMDRSTFQFMHLCDSLVATNCIGLSAPSRLIPRGSYKHSQLQLSDVAAGEATTTTLPFPVDETLWIVWVSPSTVAQLNAAGIGLTRGTSFQPTVSTTVKPVPVPPGRKTWDKELKAWVPYVDKSATTNNTASSPPPFRKGIPTKSNPRQPWLKPSAVIDPPRFKLFGKGGEIQVDSNAAAGRGHPPPKQQQQQPQQKKSFKFEKSLFSKDYFPDVSWNSSAASTTTDHKSHRQRYQQRNNATDRHPKNKFRDRKRSNATSSSLPQREMKVEIPDTITVEDLADRMCIKSHLLLRTLRTLGERDLNETSELSATVAELAVEDLGMIPILVQGFVDIKPTDVPADCAAFPARPPIVTVMGHVDHGKTTLLDALRNTTTTEHGGITQKIGSFTVPLDDKSIVFFDTPGHAAFSTMRAQGCSLTDILVVVIAADDGIQPQTKEVLRLAIDQSVPLIVAVTKCDRFPGQEDEIVARITKEVQMEGIHDQDMQLVCVSGKTGQGLDDLKQAILLQADIMELAADTSKLGEGVVVEGSVVRGWGVTVDAMVTWGTLRVGQLVVCGLEFGKIKALIDENGTSVQFATPGTPVRVVGLKDLPKTGQTILPVETEAAAKEIVAERARILEQVAIKEAEAAAARLREGEAAHVPIGRRGKGRQLELQRQERAKEEERLDALTPEDDGYVAKVVPVVLKANALGIITAIDHMIAELNAVSRECTLKCIYAGVGSVTTSDIDLAASTNATIFTFNTRQGALIEKDAQRKQVPIKAHNIIYALMDEIEMLVTSQMTHTDKEEPIGAAEVLEFIPINLKGRRKASIAGVRVTDGTLVMDAKYRIVRDGHVVAEDLSLESMKHFQDKISESAKGQECGIQFTDDDAAFKAGDVIQAYRMIKVRPKLLR</sequence>
<evidence type="ECO:0000256" key="5">
    <source>
        <dbReference type="ARBA" id="ARBA00023134"/>
    </source>
</evidence>
<dbReference type="FunFam" id="3.40.50.10050:FF:000001">
    <property type="entry name" value="Translation initiation factor IF-2"/>
    <property type="match status" value="1"/>
</dbReference>
<feature type="domain" description="Tr-type G" evidence="7">
    <location>
        <begin position="849"/>
        <end position="1014"/>
    </location>
</feature>